<evidence type="ECO:0000256" key="1">
    <source>
        <dbReference type="SAM" id="MobiDB-lite"/>
    </source>
</evidence>
<dbReference type="AlphaFoldDB" id="A0A6S7B5W7"/>
<accession>A0A6S7B5W7</accession>
<dbReference type="Proteomes" id="UP000494115">
    <property type="component" value="Unassembled WGS sequence"/>
</dbReference>
<gene>
    <name evidence="2" type="ORF">LMG28138_02283</name>
</gene>
<feature type="region of interest" description="Disordered" evidence="1">
    <location>
        <begin position="1"/>
        <end position="80"/>
    </location>
</feature>
<protein>
    <submittedName>
        <fullName evidence="2">Uncharacterized protein</fullName>
    </submittedName>
</protein>
<dbReference type="RefSeq" id="WP_175104864.1">
    <property type="nucleotide sequence ID" value="NZ_CADIKM010000008.1"/>
</dbReference>
<feature type="compositionally biased region" description="Polar residues" evidence="1">
    <location>
        <begin position="23"/>
        <end position="32"/>
    </location>
</feature>
<keyword evidence="3" id="KW-1185">Reference proteome</keyword>
<name>A0A6S7B5W7_9BURK</name>
<dbReference type="EMBL" id="CADIKM010000008">
    <property type="protein sequence ID" value="CAB3786724.1"/>
    <property type="molecule type" value="Genomic_DNA"/>
</dbReference>
<evidence type="ECO:0000313" key="3">
    <source>
        <dbReference type="Proteomes" id="UP000494115"/>
    </source>
</evidence>
<evidence type="ECO:0000313" key="2">
    <source>
        <dbReference type="EMBL" id="CAB3786724.1"/>
    </source>
</evidence>
<reference evidence="2 3" key="1">
    <citation type="submission" date="2020-04" db="EMBL/GenBank/DDBJ databases">
        <authorList>
            <person name="De Canck E."/>
        </authorList>
    </citation>
    <scope>NUCLEOTIDE SEQUENCE [LARGE SCALE GENOMIC DNA]</scope>
    <source>
        <strain evidence="2 3">LMG 28138</strain>
    </source>
</reference>
<organism evidence="2 3">
    <name type="scientific">Pararobbsia alpina</name>
    <dbReference type="NCBI Taxonomy" id="621374"/>
    <lineage>
        <taxon>Bacteria</taxon>
        <taxon>Pseudomonadati</taxon>
        <taxon>Pseudomonadota</taxon>
        <taxon>Betaproteobacteria</taxon>
        <taxon>Burkholderiales</taxon>
        <taxon>Burkholderiaceae</taxon>
        <taxon>Pararobbsia</taxon>
    </lineage>
</organism>
<sequence length="333" mass="36746">MPMVITPGVGGGQLDAFPGGIGETQSPQTRQVPGSVPPVSPEKKDPGLVGGQLQDATRERRSPFLRRPAPALKPGDPLPFNPRQYASVRAAFRGQNRFRQYVQTAATLTDVLSQSLAQFRINVPARRLKVQTKRMLILYGNLITPGTLTVTGDDLNELQMEQLSQFMTQQPELMTAVGEMNIAAVEVLGFPNHEPPQPLPIELNQPYFIDEHLGRVRYSEVTDSLVDTSDLESWIDGAIDFNRFAINVNRYLQTGELPVMPNRSRRGIYERTGGYLDNGYGAKVLGPVDQSTLRHNAPLRANWGSVWSSFAAITLLDVDIAPRGEIPSVNDFV</sequence>
<proteinExistence type="predicted"/>